<accession>A0A976R809</accession>
<organism evidence="1">
    <name type="scientific">Sigmofec virus UA08Rod_5228</name>
    <dbReference type="NCBI Taxonomy" id="2929416"/>
    <lineage>
        <taxon>Viruses</taxon>
        <taxon>Monodnaviria</taxon>
        <taxon>Sangervirae</taxon>
        <taxon>Phixviricota</taxon>
        <taxon>Malgrandaviricetes</taxon>
        <taxon>Petitvirales</taxon>
        <taxon>Microviridae</taxon>
    </lineage>
</organism>
<sequence length="59" mass="7540">MKKLLRWLLKKAYKEEFNSMFEVINNQRTQIRNLKERIHYLQNTNIFNFEERKYHNEHL</sequence>
<proteinExistence type="predicted"/>
<protein>
    <submittedName>
        <fullName evidence="1">Uncharacterized protein</fullName>
    </submittedName>
</protein>
<reference evidence="1" key="1">
    <citation type="submission" date="2022-02" db="EMBL/GenBank/DDBJ databases">
        <title>Towards deciphering the DNA virus diversity associated with rodent species in the families Cricetidae and Heteromyidae.</title>
        <authorList>
            <person name="Lund M."/>
            <person name="Larsen B.B."/>
            <person name="Gryseels S."/>
            <person name="Kraberger S."/>
            <person name="Rowsey D.M."/>
            <person name="Steger L."/>
            <person name="Yule K.M."/>
            <person name="Upham N.S."/>
            <person name="Worobey M."/>
            <person name="Van Doorslaer K."/>
            <person name="Varsani A."/>
        </authorList>
    </citation>
    <scope>NUCLEOTIDE SEQUENCE</scope>
    <source>
        <strain evidence="1">UA08Rod_5228</strain>
    </source>
</reference>
<dbReference type="EMBL" id="OM869555">
    <property type="protein sequence ID" value="UPW41190.1"/>
    <property type="molecule type" value="Genomic_DNA"/>
</dbReference>
<name>A0A976R809_9VIRU</name>
<evidence type="ECO:0000313" key="1">
    <source>
        <dbReference type="EMBL" id="UPW41190.1"/>
    </source>
</evidence>